<dbReference type="PANTHER" id="PTHR11545">
    <property type="entry name" value="RIBOSOMAL PROTEIN L13"/>
    <property type="match status" value="1"/>
</dbReference>
<gene>
    <name evidence="4 6" type="primary">rpl13</name>
    <name evidence="6" type="ORF">CMESOPL_079</name>
</gene>
<dbReference type="PIRSF" id="PIRSF002181">
    <property type="entry name" value="Ribosomal_L13"/>
    <property type="match status" value="1"/>
</dbReference>
<dbReference type="InterPro" id="IPR036899">
    <property type="entry name" value="Ribosomal_uL13_sf"/>
</dbReference>
<proteinExistence type="inferred from homology"/>
<dbReference type="InterPro" id="IPR023563">
    <property type="entry name" value="Ribosomal_uL13_CS"/>
</dbReference>
<keyword evidence="3 4" id="KW-0687">Ribonucleoprotein</keyword>
<dbReference type="Gene3D" id="3.90.1180.10">
    <property type="entry name" value="Ribosomal protein L13"/>
    <property type="match status" value="1"/>
</dbReference>
<keyword evidence="6" id="KW-0150">Chloroplast</keyword>
<evidence type="ECO:0000256" key="3">
    <source>
        <dbReference type="ARBA" id="ARBA00023274"/>
    </source>
</evidence>
<dbReference type="Pfam" id="PF00572">
    <property type="entry name" value="Ribosomal_L13"/>
    <property type="match status" value="1"/>
</dbReference>
<reference evidence="6" key="1">
    <citation type="journal article" date="2017" name="Genome Biol. Evol.">
        <title>Evolutionary Dynamics of Cryptophyte Plastid Genomes.</title>
        <authorList>
            <person name="Kim J.I."/>
            <person name="Moore C.E."/>
            <person name="Archibald J.M."/>
            <person name="Bhattacharya D."/>
            <person name="Yi G."/>
            <person name="Yoon H.S."/>
            <person name="Shin W."/>
        </authorList>
    </citation>
    <scope>NUCLEOTIDE SEQUENCE</scope>
</reference>
<dbReference type="NCBIfam" id="TIGR01066">
    <property type="entry name" value="rplM_bact"/>
    <property type="match status" value="1"/>
</dbReference>
<dbReference type="SUPFAM" id="SSF52161">
    <property type="entry name" value="Ribosomal protein L13"/>
    <property type="match status" value="1"/>
</dbReference>
<evidence type="ECO:0000256" key="1">
    <source>
        <dbReference type="ARBA" id="ARBA00006227"/>
    </source>
</evidence>
<dbReference type="InterPro" id="IPR005822">
    <property type="entry name" value="Ribosomal_uL13"/>
</dbReference>
<dbReference type="GO" id="GO:0003735">
    <property type="term" value="F:structural constituent of ribosome"/>
    <property type="evidence" value="ECO:0007669"/>
    <property type="project" value="InterPro"/>
</dbReference>
<evidence type="ECO:0000256" key="4">
    <source>
        <dbReference type="HAMAP-Rule" id="MF_01366"/>
    </source>
</evidence>
<name>A0A248SPN4_9CRYP</name>
<keyword evidence="2 4" id="KW-0689">Ribosomal protein</keyword>
<dbReference type="PROSITE" id="PS00783">
    <property type="entry name" value="RIBOSOMAL_L13"/>
    <property type="match status" value="1"/>
</dbReference>
<organism evidence="6">
    <name type="scientific">Chroomonas mesostigmatica CCMP1168</name>
    <dbReference type="NCBI Taxonomy" id="1195612"/>
    <lineage>
        <taxon>Eukaryota</taxon>
        <taxon>Cryptophyceae</taxon>
        <taxon>Pyrenomonadales</taxon>
        <taxon>Chroomonadaceae</taxon>
        <taxon>Chroomonas</taxon>
    </lineage>
</organism>
<evidence type="ECO:0000256" key="5">
    <source>
        <dbReference type="RuleBase" id="RU003877"/>
    </source>
</evidence>
<dbReference type="HAMAP" id="MF_01366">
    <property type="entry name" value="Ribosomal_uL13"/>
    <property type="match status" value="1"/>
</dbReference>
<dbReference type="CDD" id="cd00392">
    <property type="entry name" value="Ribosomal_L13"/>
    <property type="match status" value="1"/>
</dbReference>
<sequence length="144" mass="16594">MNKTILNTTENETYKWYLIDAESKKLGRLSSEISKILLGKNTPEYSPNHNIRHSVIVINAEKVEVTGKKRTDKFYRRHSGRPGGLTIETFQELQDRIPTRIIERSVKGMLPKTRLGRTLFSHLKVYSGNVHPHISQKPELLTLD</sequence>
<dbReference type="PANTHER" id="PTHR11545:SF2">
    <property type="entry name" value="LARGE RIBOSOMAL SUBUNIT PROTEIN UL13M"/>
    <property type="match status" value="1"/>
</dbReference>
<evidence type="ECO:0000313" key="6">
    <source>
        <dbReference type="EMBL" id="ASV47579.1"/>
    </source>
</evidence>
<comment type="similarity">
    <text evidence="1 4 5">Belongs to the universal ribosomal protein uL13 family.</text>
</comment>
<geneLocation type="chloroplast" evidence="6"/>
<dbReference type="AlphaFoldDB" id="A0A248SPN4"/>
<dbReference type="GO" id="GO:0003729">
    <property type="term" value="F:mRNA binding"/>
    <property type="evidence" value="ECO:0007669"/>
    <property type="project" value="TreeGrafter"/>
</dbReference>
<keyword evidence="6" id="KW-0934">Plastid</keyword>
<dbReference type="EMBL" id="KY860574">
    <property type="protein sequence ID" value="ASV47579.1"/>
    <property type="molecule type" value="Genomic_DNA"/>
</dbReference>
<dbReference type="GO" id="GO:0006412">
    <property type="term" value="P:translation"/>
    <property type="evidence" value="ECO:0007669"/>
    <property type="project" value="UniProtKB-UniRule"/>
</dbReference>
<evidence type="ECO:0000256" key="2">
    <source>
        <dbReference type="ARBA" id="ARBA00022980"/>
    </source>
</evidence>
<dbReference type="GO" id="GO:0009507">
    <property type="term" value="C:chloroplast"/>
    <property type="evidence" value="ECO:0007669"/>
    <property type="project" value="UniProtKB-SubCell"/>
</dbReference>
<comment type="subcellular location">
    <subcellularLocation>
        <location evidence="4">Plastid</location>
        <location evidence="4">Chloroplast</location>
    </subcellularLocation>
</comment>
<protein>
    <recommendedName>
        <fullName evidence="4">Large ribosomal subunit protein uL13c</fullName>
    </recommendedName>
</protein>
<dbReference type="GO" id="GO:0017148">
    <property type="term" value="P:negative regulation of translation"/>
    <property type="evidence" value="ECO:0007669"/>
    <property type="project" value="TreeGrafter"/>
</dbReference>
<dbReference type="InterPro" id="IPR005823">
    <property type="entry name" value="Ribosomal_uL13_bac-type"/>
</dbReference>
<comment type="subunit">
    <text evidence="4">Part of the 50S ribosomal subunit.</text>
</comment>
<accession>A0A248SPN4</accession>
<dbReference type="GO" id="GO:0022625">
    <property type="term" value="C:cytosolic large ribosomal subunit"/>
    <property type="evidence" value="ECO:0007669"/>
    <property type="project" value="TreeGrafter"/>
</dbReference>